<feature type="non-terminal residue" evidence="1">
    <location>
        <position position="90"/>
    </location>
</feature>
<accession>A0A1A8SE50</accession>
<feature type="non-terminal residue" evidence="1">
    <location>
        <position position="1"/>
    </location>
</feature>
<proteinExistence type="predicted"/>
<dbReference type="AlphaFoldDB" id="A0A1A8SE50"/>
<protein>
    <submittedName>
        <fullName evidence="1">Uncharacterized protein</fullName>
    </submittedName>
</protein>
<dbReference type="EMBL" id="HAEI01013460">
    <property type="protein sequence ID" value="SBS15929.1"/>
    <property type="molecule type" value="Transcribed_RNA"/>
</dbReference>
<name>A0A1A8SE50_9TELE</name>
<reference evidence="1" key="2">
    <citation type="submission" date="2016-06" db="EMBL/GenBank/DDBJ databases">
        <title>The genome of a short-lived fish provides insights into sex chromosome evolution and the genetic control of aging.</title>
        <authorList>
            <person name="Reichwald K."/>
            <person name="Felder M."/>
            <person name="Petzold A."/>
            <person name="Koch P."/>
            <person name="Groth M."/>
            <person name="Platzer M."/>
        </authorList>
    </citation>
    <scope>NUCLEOTIDE SEQUENCE</scope>
    <source>
        <tissue evidence="1">Brain</tissue>
    </source>
</reference>
<evidence type="ECO:0000313" key="1">
    <source>
        <dbReference type="EMBL" id="SBS15929.1"/>
    </source>
</evidence>
<gene>
    <name evidence="1" type="primary">Nfu_g_1_008214</name>
</gene>
<sequence>LTSKPEAIYIYVRVKASDSLLSVNNAANNQIDLDWSRMFKCSFLTHAVVIQMVLMCCKSHKKLILNKNNALIYRNKTVVYTGKTFLQYIH</sequence>
<organism evidence="1">
    <name type="scientific">Nothobranchius rachovii</name>
    <name type="common">bluefin notho</name>
    <dbReference type="NCBI Taxonomy" id="451742"/>
    <lineage>
        <taxon>Eukaryota</taxon>
        <taxon>Metazoa</taxon>
        <taxon>Chordata</taxon>
        <taxon>Craniata</taxon>
        <taxon>Vertebrata</taxon>
        <taxon>Euteleostomi</taxon>
        <taxon>Actinopterygii</taxon>
        <taxon>Neopterygii</taxon>
        <taxon>Teleostei</taxon>
        <taxon>Neoteleostei</taxon>
        <taxon>Acanthomorphata</taxon>
        <taxon>Ovalentaria</taxon>
        <taxon>Atherinomorphae</taxon>
        <taxon>Cyprinodontiformes</taxon>
        <taxon>Nothobranchiidae</taxon>
        <taxon>Nothobranchius</taxon>
    </lineage>
</organism>
<reference evidence="1" key="1">
    <citation type="submission" date="2016-05" db="EMBL/GenBank/DDBJ databases">
        <authorList>
            <person name="Lavstsen T."/>
            <person name="Jespersen J.S."/>
        </authorList>
    </citation>
    <scope>NUCLEOTIDE SEQUENCE</scope>
    <source>
        <tissue evidence="1">Brain</tissue>
    </source>
</reference>